<keyword evidence="3" id="KW-1185">Reference proteome</keyword>
<comment type="caution">
    <text evidence="2">The sequence shown here is derived from an EMBL/GenBank/DDBJ whole genome shotgun (WGS) entry which is preliminary data.</text>
</comment>
<proteinExistence type="predicted"/>
<dbReference type="EMBL" id="SUPL01000006">
    <property type="protein sequence ID" value="TJY33914.1"/>
    <property type="molecule type" value="Genomic_DNA"/>
</dbReference>
<organism evidence="2 3">
    <name type="scientific">Pontimicrobium aquaticum</name>
    <dbReference type="NCBI Taxonomy" id="2565367"/>
    <lineage>
        <taxon>Bacteria</taxon>
        <taxon>Pseudomonadati</taxon>
        <taxon>Bacteroidota</taxon>
        <taxon>Flavobacteriia</taxon>
        <taxon>Flavobacteriales</taxon>
        <taxon>Flavobacteriaceae</taxon>
        <taxon>Pontimicrobium</taxon>
    </lineage>
</organism>
<evidence type="ECO:0000313" key="2">
    <source>
        <dbReference type="EMBL" id="TJY33914.1"/>
    </source>
</evidence>
<sequence length="130" mass="14254">MAKINGLISPEEAKQLNDAFTERCELISKDITKRPDNRSSWYSLEDIKTYLQYAENQARELGYEMNGIRIYCGAYPTVDGEAGYSTSFIVPTAYMPDGKDGSNSDGSDIPDGDGLNLGQQGDPPGANYPQ</sequence>
<dbReference type="OrthoDB" id="1440507at2"/>
<accession>A0A4U0ERT7</accession>
<evidence type="ECO:0000256" key="1">
    <source>
        <dbReference type="SAM" id="MobiDB-lite"/>
    </source>
</evidence>
<feature type="compositionally biased region" description="Low complexity" evidence="1">
    <location>
        <begin position="103"/>
        <end position="122"/>
    </location>
</feature>
<reference evidence="2 3" key="1">
    <citation type="submission" date="2019-04" db="EMBL/GenBank/DDBJ databases">
        <title>Lacinutrix sp. nov., isolated from marine water.</title>
        <authorList>
            <person name="Kim W."/>
        </authorList>
    </citation>
    <scope>NUCLEOTIDE SEQUENCE [LARGE SCALE GENOMIC DNA]</scope>
    <source>
        <strain evidence="2 3">CAU 1491</strain>
    </source>
</reference>
<feature type="region of interest" description="Disordered" evidence="1">
    <location>
        <begin position="94"/>
        <end position="130"/>
    </location>
</feature>
<evidence type="ECO:0000313" key="3">
    <source>
        <dbReference type="Proteomes" id="UP000307657"/>
    </source>
</evidence>
<dbReference type="RefSeq" id="WP_136844172.1">
    <property type="nucleotide sequence ID" value="NZ_SUPL01000006.1"/>
</dbReference>
<dbReference type="Proteomes" id="UP000307657">
    <property type="component" value="Unassembled WGS sequence"/>
</dbReference>
<name>A0A4U0ERT7_9FLAO</name>
<protein>
    <submittedName>
        <fullName evidence="2">Uncharacterized protein</fullName>
    </submittedName>
</protein>
<dbReference type="AlphaFoldDB" id="A0A4U0ERT7"/>
<gene>
    <name evidence="2" type="ORF">E5167_11355</name>
</gene>